<organism evidence="1 2">
    <name type="scientific">Armillaria luteobubalina</name>
    <dbReference type="NCBI Taxonomy" id="153913"/>
    <lineage>
        <taxon>Eukaryota</taxon>
        <taxon>Fungi</taxon>
        <taxon>Dikarya</taxon>
        <taxon>Basidiomycota</taxon>
        <taxon>Agaricomycotina</taxon>
        <taxon>Agaricomycetes</taxon>
        <taxon>Agaricomycetidae</taxon>
        <taxon>Agaricales</taxon>
        <taxon>Marasmiineae</taxon>
        <taxon>Physalacriaceae</taxon>
        <taxon>Armillaria</taxon>
    </lineage>
</organism>
<evidence type="ECO:0000313" key="2">
    <source>
        <dbReference type="Proteomes" id="UP001175228"/>
    </source>
</evidence>
<dbReference type="EMBL" id="JAUEPU010000074">
    <property type="protein sequence ID" value="KAK0481125.1"/>
    <property type="molecule type" value="Genomic_DNA"/>
</dbReference>
<reference evidence="1" key="1">
    <citation type="submission" date="2023-06" db="EMBL/GenBank/DDBJ databases">
        <authorList>
            <consortium name="Lawrence Berkeley National Laboratory"/>
            <person name="Ahrendt S."/>
            <person name="Sahu N."/>
            <person name="Indic B."/>
            <person name="Wong-Bajracharya J."/>
            <person name="Merenyi Z."/>
            <person name="Ke H.-M."/>
            <person name="Monk M."/>
            <person name="Kocsube S."/>
            <person name="Drula E."/>
            <person name="Lipzen A."/>
            <person name="Balint B."/>
            <person name="Henrissat B."/>
            <person name="Andreopoulos B."/>
            <person name="Martin F.M."/>
            <person name="Harder C.B."/>
            <person name="Rigling D."/>
            <person name="Ford K.L."/>
            <person name="Foster G.D."/>
            <person name="Pangilinan J."/>
            <person name="Papanicolaou A."/>
            <person name="Barry K."/>
            <person name="LaButti K."/>
            <person name="Viragh M."/>
            <person name="Koriabine M."/>
            <person name="Yan M."/>
            <person name="Riley R."/>
            <person name="Champramary S."/>
            <person name="Plett K.L."/>
            <person name="Tsai I.J."/>
            <person name="Slot J."/>
            <person name="Sipos G."/>
            <person name="Plett J."/>
            <person name="Nagy L.G."/>
            <person name="Grigoriev I.V."/>
        </authorList>
    </citation>
    <scope>NUCLEOTIDE SEQUENCE</scope>
    <source>
        <strain evidence="1">HWK02</strain>
    </source>
</reference>
<name>A0AA39UJ97_9AGAR</name>
<proteinExistence type="predicted"/>
<dbReference type="Proteomes" id="UP001175228">
    <property type="component" value="Unassembled WGS sequence"/>
</dbReference>
<comment type="caution">
    <text evidence="1">The sequence shown here is derived from an EMBL/GenBank/DDBJ whole genome shotgun (WGS) entry which is preliminary data.</text>
</comment>
<dbReference type="AlphaFoldDB" id="A0AA39UJ97"/>
<protein>
    <submittedName>
        <fullName evidence="1">Uncharacterized protein</fullName>
    </submittedName>
</protein>
<sequence length="154" mass="17098">MSGTRDRGGGKRTRVPGWVYVPECEVPIPVLDQLQPVRGENSPILQSEHRSLFSPHPVHDPAPNSHADEPQTIERALLHTVAVQQHLCHWARYHDWRREHWRCYAWSARAGGARAGDARLELRVWSASGDVVAGGGSAGDVPAGVHLETRELEI</sequence>
<evidence type="ECO:0000313" key="1">
    <source>
        <dbReference type="EMBL" id="KAK0481125.1"/>
    </source>
</evidence>
<keyword evidence="2" id="KW-1185">Reference proteome</keyword>
<gene>
    <name evidence="1" type="ORF">EDD18DRAFT_1336919</name>
</gene>
<accession>A0AA39UJ97</accession>